<name>A0A0U1A0F3_9MYCO</name>
<keyword evidence="2" id="KW-0808">Transferase</keyword>
<protein>
    <submittedName>
        <fullName evidence="2">Putative phosphotransferase</fullName>
    </submittedName>
</protein>
<evidence type="ECO:0000313" key="3">
    <source>
        <dbReference type="Proteomes" id="UP000045782"/>
    </source>
</evidence>
<gene>
    <name evidence="2" type="ORF">ERS075579_01925</name>
</gene>
<dbReference type="PANTHER" id="PTHR47829">
    <property type="entry name" value="HYDROLASE, PUTATIVE (AFU_ORTHOLOGUE AFUA_1G12880)-RELATED"/>
    <property type="match status" value="1"/>
</dbReference>
<dbReference type="InterPro" id="IPR008271">
    <property type="entry name" value="Ser/Thr_kinase_AS"/>
</dbReference>
<dbReference type="RefSeq" id="WP_005101503.1">
    <property type="nucleotide sequence ID" value="NZ_CP014961.1"/>
</dbReference>
<evidence type="ECO:0000313" key="2">
    <source>
        <dbReference type="EMBL" id="CPV47790.1"/>
    </source>
</evidence>
<organism evidence="2 3">
    <name type="scientific">Mycobacteroides abscessus</name>
    <dbReference type="NCBI Taxonomy" id="36809"/>
    <lineage>
        <taxon>Bacteria</taxon>
        <taxon>Bacillati</taxon>
        <taxon>Actinomycetota</taxon>
        <taxon>Actinomycetes</taxon>
        <taxon>Mycobacteriales</taxon>
        <taxon>Mycobacteriaceae</taxon>
        <taxon>Mycobacteroides</taxon>
    </lineage>
</organism>
<dbReference type="CDD" id="cd05154">
    <property type="entry name" value="ACAD10_11_N-like"/>
    <property type="match status" value="1"/>
</dbReference>
<dbReference type="InterPro" id="IPR002575">
    <property type="entry name" value="Aminoglycoside_PTrfase"/>
</dbReference>
<dbReference type="EMBL" id="CSWP01000003">
    <property type="protein sequence ID" value="CPV47790.1"/>
    <property type="molecule type" value="Genomic_DNA"/>
</dbReference>
<dbReference type="InterPro" id="IPR041726">
    <property type="entry name" value="ACAD10_11_N"/>
</dbReference>
<dbReference type="Pfam" id="PF01636">
    <property type="entry name" value="APH"/>
    <property type="match status" value="1"/>
</dbReference>
<feature type="domain" description="Aminoglycoside phosphotransferase" evidence="1">
    <location>
        <begin position="42"/>
        <end position="268"/>
    </location>
</feature>
<proteinExistence type="predicted"/>
<dbReference type="Proteomes" id="UP000045782">
    <property type="component" value="Unassembled WGS sequence"/>
</dbReference>
<sequence length="364" mass="39943">MHKDVSSDSEGPTGDAVSLDADAIPTSLSEYLNRELGEEVRVRRLSAGHSNLTYVVTGSSGTQWILRRPPFGRLQAGAHDVMREYRVLDALSTAQVRVPRVTLASTDAEIFGAPFYLMERQDGEVIRDVSPEWFVGSARRELVLDLAVALAEIHNADPMRLVEAKLGRESGYLARQLKTWGGQWESIKELPTGRDLEDHTAITAWLTENYPGDRPAAVVHGDYKLDNVLVDPATARITAVLDWEMATVGDPLADLGYLLYMTPEPGGEVAMSELTGSVTAQEGCPSHTEIAQAYREARSGDQSYWTPDDLVYYQVLGGWKLATLLEVSYQRHLAGTTDDPFFAELDEGVPRLLSVARSLIPAAG</sequence>
<reference evidence="2 3" key="1">
    <citation type="submission" date="2015-03" db="EMBL/GenBank/DDBJ databases">
        <authorList>
            <person name="Murphy D."/>
        </authorList>
    </citation>
    <scope>NUCLEOTIDE SEQUENCE [LARGE SCALE GENOMIC DNA]</scope>
    <source>
        <strain evidence="2 3">PAP088</strain>
    </source>
</reference>
<dbReference type="InterPro" id="IPR011009">
    <property type="entry name" value="Kinase-like_dom_sf"/>
</dbReference>
<dbReference type="InterPro" id="IPR052898">
    <property type="entry name" value="ACAD10-like"/>
</dbReference>
<accession>A0A0U1A0F3</accession>
<dbReference type="SUPFAM" id="SSF56112">
    <property type="entry name" value="Protein kinase-like (PK-like)"/>
    <property type="match status" value="1"/>
</dbReference>
<dbReference type="Gene3D" id="3.90.1200.10">
    <property type="match status" value="1"/>
</dbReference>
<dbReference type="GO" id="GO:0004672">
    <property type="term" value="F:protein kinase activity"/>
    <property type="evidence" value="ECO:0007669"/>
    <property type="project" value="InterPro"/>
</dbReference>
<dbReference type="PANTHER" id="PTHR47829:SF1">
    <property type="entry name" value="HAD FAMILY PHOSPHATASE"/>
    <property type="match status" value="1"/>
</dbReference>
<dbReference type="Gene3D" id="3.30.200.20">
    <property type="entry name" value="Phosphorylase Kinase, domain 1"/>
    <property type="match status" value="1"/>
</dbReference>
<evidence type="ECO:0000259" key="1">
    <source>
        <dbReference type="Pfam" id="PF01636"/>
    </source>
</evidence>
<dbReference type="AlphaFoldDB" id="A0A0U1A0F3"/>
<dbReference type="PROSITE" id="PS00108">
    <property type="entry name" value="PROTEIN_KINASE_ST"/>
    <property type="match status" value="1"/>
</dbReference>